<keyword evidence="1 5" id="KW-0489">Methyltransferase</keyword>
<organism evidence="7 8">
    <name type="scientific">Thioalkalicoccus limnaeus</name>
    <dbReference type="NCBI Taxonomy" id="120681"/>
    <lineage>
        <taxon>Bacteria</taxon>
        <taxon>Pseudomonadati</taxon>
        <taxon>Pseudomonadota</taxon>
        <taxon>Gammaproteobacteria</taxon>
        <taxon>Chromatiales</taxon>
        <taxon>Chromatiaceae</taxon>
        <taxon>Thioalkalicoccus</taxon>
    </lineage>
</organism>
<comment type="similarity">
    <text evidence="5">Belongs to the class I-like SAM-binding methyltransferase superfamily. RsmB/NOP family.</text>
</comment>
<feature type="binding site" evidence="5">
    <location>
        <position position="142"/>
    </location>
    <ligand>
        <name>S-adenosyl-L-methionine</name>
        <dbReference type="ChEBI" id="CHEBI:59789"/>
    </ligand>
</feature>
<comment type="caution">
    <text evidence="7">The sequence shown here is derived from an EMBL/GenBank/DDBJ whole genome shotgun (WGS) entry which is preliminary data.</text>
</comment>
<dbReference type="GO" id="GO:0032259">
    <property type="term" value="P:methylation"/>
    <property type="evidence" value="ECO:0007669"/>
    <property type="project" value="UniProtKB-KW"/>
</dbReference>
<dbReference type="SUPFAM" id="SSF53335">
    <property type="entry name" value="S-adenosyl-L-methionine-dependent methyltransferases"/>
    <property type="match status" value="1"/>
</dbReference>
<feature type="active site" description="Nucleophile" evidence="5">
    <location>
        <position position="239"/>
    </location>
</feature>
<dbReference type="EMBL" id="JBDKXB010000044">
    <property type="protein sequence ID" value="MEY6434135.1"/>
    <property type="molecule type" value="Genomic_DNA"/>
</dbReference>
<feature type="domain" description="SAM-dependent MTase RsmB/NOP-type" evidence="6">
    <location>
        <begin position="28"/>
        <end position="313"/>
    </location>
</feature>
<reference evidence="7 8" key="1">
    <citation type="submission" date="2024-05" db="EMBL/GenBank/DDBJ databases">
        <title>Genome Sequence and Characterization of the New Strain Purple Sulfur Bacterium of Genus Thioalkalicoccus.</title>
        <authorList>
            <person name="Bryantseva I.A."/>
            <person name="Kyndt J.A."/>
            <person name="Imhoff J.F."/>
        </authorList>
    </citation>
    <scope>NUCLEOTIDE SEQUENCE [LARGE SCALE GENOMIC DNA]</scope>
    <source>
        <strain evidence="7 8">Um2</strain>
    </source>
</reference>
<keyword evidence="8" id="KW-1185">Reference proteome</keyword>
<gene>
    <name evidence="7" type="ORF">ABC977_17180</name>
</gene>
<keyword evidence="4 5" id="KW-0694">RNA-binding</keyword>
<dbReference type="CDD" id="cd02440">
    <property type="entry name" value="AdoMet_MTases"/>
    <property type="match status" value="1"/>
</dbReference>
<feature type="binding site" evidence="5">
    <location>
        <begin position="118"/>
        <end position="124"/>
    </location>
    <ligand>
        <name>S-adenosyl-L-methionine</name>
        <dbReference type="ChEBI" id="CHEBI:59789"/>
    </ligand>
</feature>
<proteinExistence type="inferred from homology"/>
<dbReference type="Gene3D" id="3.30.70.1170">
    <property type="entry name" value="Sun protein, domain 3"/>
    <property type="match status" value="1"/>
</dbReference>
<dbReference type="InterPro" id="IPR029063">
    <property type="entry name" value="SAM-dependent_MTases_sf"/>
</dbReference>
<dbReference type="Gene3D" id="3.40.50.150">
    <property type="entry name" value="Vaccinia Virus protein VP39"/>
    <property type="match status" value="1"/>
</dbReference>
<dbReference type="Proteomes" id="UP001564408">
    <property type="component" value="Unassembled WGS sequence"/>
</dbReference>
<evidence type="ECO:0000256" key="1">
    <source>
        <dbReference type="ARBA" id="ARBA00022603"/>
    </source>
</evidence>
<evidence type="ECO:0000256" key="3">
    <source>
        <dbReference type="ARBA" id="ARBA00022691"/>
    </source>
</evidence>
<dbReference type="PROSITE" id="PS51686">
    <property type="entry name" value="SAM_MT_RSMB_NOP"/>
    <property type="match status" value="1"/>
</dbReference>
<dbReference type="EC" id="2.1.1.-" evidence="7"/>
<name>A0ABV4BHZ1_9GAMM</name>
<protein>
    <submittedName>
        <fullName evidence="7">RsmB/NOP family class I SAM-dependent RNA methyltransferase</fullName>
        <ecNumber evidence="7">2.1.1.-</ecNumber>
    </submittedName>
</protein>
<evidence type="ECO:0000256" key="4">
    <source>
        <dbReference type="ARBA" id="ARBA00022884"/>
    </source>
</evidence>
<evidence type="ECO:0000259" key="6">
    <source>
        <dbReference type="PROSITE" id="PS51686"/>
    </source>
</evidence>
<feature type="binding site" evidence="5">
    <location>
        <position position="186"/>
    </location>
    <ligand>
        <name>S-adenosyl-L-methionine</name>
        <dbReference type="ChEBI" id="CHEBI:59789"/>
    </ligand>
</feature>
<dbReference type="PANTHER" id="PTHR22808">
    <property type="entry name" value="NCL1 YEAST -RELATED NOL1/NOP2/FMU SUN DOMAIN-CONTAINING"/>
    <property type="match status" value="1"/>
</dbReference>
<evidence type="ECO:0000256" key="5">
    <source>
        <dbReference type="PROSITE-ProRule" id="PRU01023"/>
    </source>
</evidence>
<keyword evidence="2 5" id="KW-0808">Transferase</keyword>
<accession>A0ABV4BHZ1</accession>
<sequence>MSRYAVGAAAVRDYCARYRDLIDDWPAFAEVIVAPLPTCIWANPARISAAGLSDLLAGEGLVSQPMGWQPTGLRLAAGVRAGRHWWYCAGLAHAQEEASQLPVTLLDLAPGQRVLDLCAAPGGKTAQIAFALDNRGTLLANDFAPERIKALVGNLDRLGVVNAAVTCHDGANYPTAAGQFDRVLADVPCTSEGTLRRNPDQVRRLEGQPSERLAARQRALLRKAVQRCRPGGRVLYSTCTFAPEENEFVVADILAELDGRLNLLPLQVPGLTTAPGVTDWRGRRLDPALEQCLRLWPHQNDTGGFFVALLEKDRTLPCEPDAVVAAAEIEPGDREWLEWTNARFGLSSEAWSAWRIHRQTRRGLHLIAADLAAPAHPRPEGRGLFFQRTNVRPTKLTTAGALLFGPHAQCHRLELDAAQRDAFLGRKTLTPAPAQVRDLTPGQVLVTYRGFALGLAVWHRSGELESLFPRRWSGCTAGSDDAD</sequence>
<dbReference type="InterPro" id="IPR001678">
    <property type="entry name" value="MeTrfase_RsmB-F_NOP2_dom"/>
</dbReference>
<evidence type="ECO:0000313" key="7">
    <source>
        <dbReference type="EMBL" id="MEY6434135.1"/>
    </source>
</evidence>
<feature type="binding site" evidence="5">
    <location>
        <position position="169"/>
    </location>
    <ligand>
        <name>S-adenosyl-L-methionine</name>
        <dbReference type="ChEBI" id="CHEBI:59789"/>
    </ligand>
</feature>
<dbReference type="PRINTS" id="PR02008">
    <property type="entry name" value="RCMTFAMILY"/>
</dbReference>
<dbReference type="Pfam" id="PF01189">
    <property type="entry name" value="Methyltr_RsmB-F"/>
    <property type="match status" value="1"/>
</dbReference>
<keyword evidence="3 5" id="KW-0949">S-adenosyl-L-methionine</keyword>
<dbReference type="InterPro" id="IPR049560">
    <property type="entry name" value="MeTrfase_RsmB-F_NOP2_cat"/>
</dbReference>
<dbReference type="RefSeq" id="WP_369668517.1">
    <property type="nucleotide sequence ID" value="NZ_JBDKXB010000044.1"/>
</dbReference>
<dbReference type="GO" id="GO:0008168">
    <property type="term" value="F:methyltransferase activity"/>
    <property type="evidence" value="ECO:0007669"/>
    <property type="project" value="UniProtKB-KW"/>
</dbReference>
<evidence type="ECO:0000313" key="8">
    <source>
        <dbReference type="Proteomes" id="UP001564408"/>
    </source>
</evidence>
<evidence type="ECO:0000256" key="2">
    <source>
        <dbReference type="ARBA" id="ARBA00022679"/>
    </source>
</evidence>
<dbReference type="InterPro" id="IPR023267">
    <property type="entry name" value="RCMT"/>
</dbReference>